<name>A0A0M9VXR1_ESCWE</name>
<feature type="transmembrane region" description="Helical" evidence="1">
    <location>
        <begin position="45"/>
        <end position="66"/>
    </location>
</feature>
<dbReference type="PANTHER" id="PTHR37471">
    <property type="entry name" value="UNNAMED PRODUCT"/>
    <property type="match status" value="1"/>
</dbReference>
<comment type="caution">
    <text evidence="2">The sequence shown here is derived from an EMBL/GenBank/DDBJ whole genome shotgun (WGS) entry which is preliminary data.</text>
</comment>
<keyword evidence="1" id="KW-0472">Membrane</keyword>
<evidence type="ECO:0000313" key="2">
    <source>
        <dbReference type="EMBL" id="KOS23325.1"/>
    </source>
</evidence>
<dbReference type="AlphaFoldDB" id="A0A0M9VXR1"/>
<dbReference type="InterPro" id="IPR029058">
    <property type="entry name" value="AB_hydrolase_fold"/>
</dbReference>
<keyword evidence="3" id="KW-1185">Reference proteome</keyword>
<dbReference type="STRING" id="150374.A0A0M9VXR1"/>
<gene>
    <name evidence="2" type="ORF">ESCO_006615</name>
</gene>
<evidence type="ECO:0000313" key="3">
    <source>
        <dbReference type="Proteomes" id="UP000053831"/>
    </source>
</evidence>
<sequence>MIGSSIGGCVFIRFWVLLFRYTPVIYLASLAALHLRNGRSAAADVAARVLYGLLAAELLFYLLIYLPFTRRLTLKAVHPDPPSPEARRALFDQCMDNVHDMEHYLRWWFQGAEMVELRRDNLREFLHWAFFGFEGADDGEKAAIEREIDSYIARMEGRLGYALLDGKGSARSIRLTLDDVETTYRSLLWYIVMFSMDQMTHLALLWHGFHYYARDVSSAIKTFPPRPQELLAGRRSRGPSLSYYHRPHRSRDALPVLFIHGIGIGLWTYIRFLADIYAAGRSPSGKDGTGVVAIEILPVSFRLTSPPLDKAEFLRQISAILNHHGLDRFTVVSHSYGSVPTAHMIRCPTLKHRIRSVVLIDPVSILLHCPDVAYNFTRRRPQKANEWQLWYFASTDPGVAHCLGRHFFWQENILWKEDLLDCSADNSAQNGAGAIAKGTKTGRRVVAVCLAGQDILVDTASVARYLAGQVPFDEQVNGHEAGIKVIMFPTLDHAQVFDSPPECDQVVQLIRLYCNDT</sequence>
<feature type="transmembrane region" description="Helical" evidence="1">
    <location>
        <begin position="12"/>
        <end position="33"/>
    </location>
</feature>
<keyword evidence="1" id="KW-1133">Transmembrane helix</keyword>
<proteinExistence type="predicted"/>
<accession>A0A0M9VXR1</accession>
<organism evidence="2 3">
    <name type="scientific">Escovopsis weberi</name>
    <dbReference type="NCBI Taxonomy" id="150374"/>
    <lineage>
        <taxon>Eukaryota</taxon>
        <taxon>Fungi</taxon>
        <taxon>Dikarya</taxon>
        <taxon>Ascomycota</taxon>
        <taxon>Pezizomycotina</taxon>
        <taxon>Sordariomycetes</taxon>
        <taxon>Hypocreomycetidae</taxon>
        <taxon>Hypocreales</taxon>
        <taxon>Hypocreaceae</taxon>
        <taxon>Escovopsis</taxon>
    </lineage>
</organism>
<keyword evidence="1" id="KW-0812">Transmembrane</keyword>
<dbReference type="OrthoDB" id="6431331at2759"/>
<evidence type="ECO:0008006" key="4">
    <source>
        <dbReference type="Google" id="ProtNLM"/>
    </source>
</evidence>
<dbReference type="EMBL" id="LGSR01000001">
    <property type="protein sequence ID" value="KOS23325.1"/>
    <property type="molecule type" value="Genomic_DNA"/>
</dbReference>
<protein>
    <recommendedName>
        <fullName evidence="4">AB hydrolase-1 domain-containing protein</fullName>
    </recommendedName>
</protein>
<dbReference type="Gene3D" id="3.40.50.1820">
    <property type="entry name" value="alpha/beta hydrolase"/>
    <property type="match status" value="1"/>
</dbReference>
<evidence type="ECO:0000256" key="1">
    <source>
        <dbReference type="SAM" id="Phobius"/>
    </source>
</evidence>
<dbReference type="PANTHER" id="PTHR37471:SF1">
    <property type="entry name" value="AB HYDROLASE-1 DOMAIN-CONTAINING PROTEIN"/>
    <property type="match status" value="1"/>
</dbReference>
<reference evidence="2 3" key="1">
    <citation type="submission" date="2015-07" db="EMBL/GenBank/DDBJ databases">
        <title>The genome of the fungus Escovopsis weberi, a specialized disease agent of ant agriculture.</title>
        <authorList>
            <person name="de Man T.J."/>
            <person name="Stajich J.E."/>
            <person name="Kubicek C.P."/>
            <person name="Chenthamara K."/>
            <person name="Atanasova L."/>
            <person name="Druzhinina I.S."/>
            <person name="Birnbaum S."/>
            <person name="Barribeau S.M."/>
            <person name="Teiling C."/>
            <person name="Suen G."/>
            <person name="Currie C."/>
            <person name="Gerardo N.M."/>
        </authorList>
    </citation>
    <scope>NUCLEOTIDE SEQUENCE [LARGE SCALE GENOMIC DNA]</scope>
</reference>
<dbReference type="SUPFAM" id="SSF53474">
    <property type="entry name" value="alpha/beta-Hydrolases"/>
    <property type="match status" value="1"/>
</dbReference>
<dbReference type="Proteomes" id="UP000053831">
    <property type="component" value="Unassembled WGS sequence"/>
</dbReference>